<dbReference type="EMBL" id="AUZX01006152">
    <property type="protein sequence ID" value="EQD65047.1"/>
    <property type="molecule type" value="Genomic_DNA"/>
</dbReference>
<reference evidence="1" key="2">
    <citation type="journal article" date="2014" name="ISME J.">
        <title>Microbial stratification in low pH oxic and suboxic macroscopic growths along an acid mine drainage.</title>
        <authorList>
            <person name="Mendez-Garcia C."/>
            <person name="Mesa V."/>
            <person name="Sprenger R.R."/>
            <person name="Richter M."/>
            <person name="Diez M.S."/>
            <person name="Solano J."/>
            <person name="Bargiela R."/>
            <person name="Golyshina O.V."/>
            <person name="Manteca A."/>
            <person name="Ramos J.L."/>
            <person name="Gallego J.R."/>
            <person name="Llorente I."/>
            <person name="Martins Dos Santos V.A."/>
            <person name="Jensen O.N."/>
            <person name="Pelaez A.I."/>
            <person name="Sanchez J."/>
            <person name="Ferrer M."/>
        </authorList>
    </citation>
    <scope>NUCLEOTIDE SEQUENCE</scope>
</reference>
<gene>
    <name evidence="1" type="ORF">B1A_08627</name>
</gene>
<feature type="non-terminal residue" evidence="1">
    <location>
        <position position="1"/>
    </location>
</feature>
<keyword evidence="1" id="KW-0378">Hydrolase</keyword>
<name>T1B514_9ZZZZ</name>
<dbReference type="Pfam" id="PF02074">
    <property type="entry name" value="Peptidase_M32"/>
    <property type="match status" value="1"/>
</dbReference>
<dbReference type="PANTHER" id="PTHR34217:SF1">
    <property type="entry name" value="CARBOXYPEPTIDASE 1"/>
    <property type="match status" value="1"/>
</dbReference>
<proteinExistence type="predicted"/>
<dbReference type="GO" id="GO:0006508">
    <property type="term" value="P:proteolysis"/>
    <property type="evidence" value="ECO:0007669"/>
    <property type="project" value="InterPro"/>
</dbReference>
<evidence type="ECO:0000313" key="1">
    <source>
        <dbReference type="EMBL" id="EQD65047.1"/>
    </source>
</evidence>
<dbReference type="PROSITE" id="PS52034">
    <property type="entry name" value="PEPTIDASE_M32"/>
    <property type="match status" value="1"/>
</dbReference>
<organism evidence="1">
    <name type="scientific">mine drainage metagenome</name>
    <dbReference type="NCBI Taxonomy" id="410659"/>
    <lineage>
        <taxon>unclassified sequences</taxon>
        <taxon>metagenomes</taxon>
        <taxon>ecological metagenomes</taxon>
    </lineage>
</organism>
<sequence length="99" mass="10809">DARGCLQDVHWAVGSFGYFPSYALGAVIAAQLNESLRNDVPALDEQLARGEFSGLLDWLRTRVHGFGAKVPVQDLLRGATGKPLSAAAYIRYVEAKYLE</sequence>
<dbReference type="SUPFAM" id="SSF55486">
    <property type="entry name" value="Metalloproteases ('zincins'), catalytic domain"/>
    <property type="match status" value="1"/>
</dbReference>
<keyword evidence="1" id="KW-0121">Carboxypeptidase</keyword>
<dbReference type="Gene3D" id="1.10.1370.30">
    <property type="match status" value="1"/>
</dbReference>
<dbReference type="AlphaFoldDB" id="T1B514"/>
<dbReference type="PANTHER" id="PTHR34217">
    <property type="entry name" value="METAL-DEPENDENT CARBOXYPEPTIDASE"/>
    <property type="match status" value="1"/>
</dbReference>
<protein>
    <submittedName>
        <fullName evidence="1">Peptidase M32, carboxypeptidase Taq metallopeptidase</fullName>
    </submittedName>
</protein>
<feature type="non-terminal residue" evidence="1">
    <location>
        <position position="99"/>
    </location>
</feature>
<dbReference type="GO" id="GO:0004181">
    <property type="term" value="F:metallocarboxypeptidase activity"/>
    <property type="evidence" value="ECO:0007669"/>
    <property type="project" value="InterPro"/>
</dbReference>
<comment type="caution">
    <text evidence="1">The sequence shown here is derived from an EMBL/GenBank/DDBJ whole genome shotgun (WGS) entry which is preliminary data.</text>
</comment>
<reference evidence="1" key="1">
    <citation type="submission" date="2013-08" db="EMBL/GenBank/DDBJ databases">
        <authorList>
            <person name="Mendez C."/>
            <person name="Richter M."/>
            <person name="Ferrer M."/>
            <person name="Sanchez J."/>
        </authorList>
    </citation>
    <scope>NUCLEOTIDE SEQUENCE</scope>
</reference>
<dbReference type="InterPro" id="IPR001333">
    <property type="entry name" value="Peptidase_M32_Taq"/>
</dbReference>
<keyword evidence="1" id="KW-0645">Protease</keyword>
<dbReference type="PRINTS" id="PR00998">
    <property type="entry name" value="CRBOXYPTASET"/>
</dbReference>
<accession>T1B514</accession>